<dbReference type="EMBL" id="CP019948">
    <property type="protein sequence ID" value="ARN83041.1"/>
    <property type="molecule type" value="Genomic_DNA"/>
</dbReference>
<name>A0A1W6MZM9_9HYPH</name>
<proteinExistence type="predicted"/>
<keyword evidence="2" id="KW-1185">Reference proteome</keyword>
<reference evidence="1 2" key="1">
    <citation type="submission" date="2017-02" db="EMBL/GenBank/DDBJ databases">
        <authorList>
            <person name="Peterson S.W."/>
        </authorList>
    </citation>
    <scope>NUCLEOTIDE SEQUENCE [LARGE SCALE GENOMIC DNA]</scope>
    <source>
        <strain evidence="1 2">S285</strain>
    </source>
</reference>
<sequence length="279" mass="31279">MSQAKTIDEVIERLTLIVEDAKAKPSRLGYFAVLYREVTIAVKQRIDQGDYFDDNVRMEKFDVNFANRYLAAYDKMQSGFKPTRCWDYAFQVTPQWWPITLQHLLLGINAHINLDLGIAAVETVGSQGLQALHPDFNRINDLLADLVGDVKEKLASVWPPLRFLNQYLGDVETGVINFSMAKARDAAWSLALELAALDQSGREQAIARRDDETLALGHAIRNPGFLLGLVTKAVRLGERGSVSQIIAVLEGEARRWSFAVSRGKPLRTLQPQSDRQLQG</sequence>
<evidence type="ECO:0000313" key="1">
    <source>
        <dbReference type="EMBL" id="ARN83041.1"/>
    </source>
</evidence>
<dbReference type="Proteomes" id="UP000193978">
    <property type="component" value="Chromosome"/>
</dbReference>
<evidence type="ECO:0000313" key="2">
    <source>
        <dbReference type="Proteomes" id="UP000193978"/>
    </source>
</evidence>
<dbReference type="InterPro" id="IPR046037">
    <property type="entry name" value="DUF5995"/>
</dbReference>
<organism evidence="1 2">
    <name type="scientific">Methylocystis bryophila</name>
    <dbReference type="NCBI Taxonomy" id="655015"/>
    <lineage>
        <taxon>Bacteria</taxon>
        <taxon>Pseudomonadati</taxon>
        <taxon>Pseudomonadota</taxon>
        <taxon>Alphaproteobacteria</taxon>
        <taxon>Hyphomicrobiales</taxon>
        <taxon>Methylocystaceae</taxon>
        <taxon>Methylocystis</taxon>
    </lineage>
</organism>
<dbReference type="Pfam" id="PF19458">
    <property type="entry name" value="DUF5995"/>
    <property type="match status" value="1"/>
</dbReference>
<dbReference type="KEGG" id="mbry:B1812_20320"/>
<accession>A0A1W6MZM9</accession>
<dbReference type="AlphaFoldDB" id="A0A1W6MZM9"/>
<protein>
    <submittedName>
        <fullName evidence="1">Uncharacterized protein</fullName>
    </submittedName>
</protein>
<dbReference type="RefSeq" id="WP_199769000.1">
    <property type="nucleotide sequence ID" value="NZ_AP027149.1"/>
</dbReference>
<gene>
    <name evidence="1" type="ORF">B1812_20320</name>
</gene>